<proteinExistence type="predicted"/>
<evidence type="ECO:0000313" key="4">
    <source>
        <dbReference type="Proteomes" id="UP001597100"/>
    </source>
</evidence>
<reference evidence="4" key="1">
    <citation type="journal article" date="2019" name="Int. J. Syst. Evol. Microbiol.">
        <title>The Global Catalogue of Microorganisms (GCM) 10K type strain sequencing project: providing services to taxonomists for standard genome sequencing and annotation.</title>
        <authorList>
            <consortium name="The Broad Institute Genomics Platform"/>
            <consortium name="The Broad Institute Genome Sequencing Center for Infectious Disease"/>
            <person name="Wu L."/>
            <person name="Ma J."/>
        </authorList>
    </citation>
    <scope>NUCLEOTIDE SEQUENCE [LARGE SCALE GENOMIC DNA]</scope>
    <source>
        <strain evidence="4">CCUG 60898</strain>
    </source>
</reference>
<name>A0ABW3IBC8_9FLAO</name>
<evidence type="ECO:0000256" key="1">
    <source>
        <dbReference type="SAM" id="Phobius"/>
    </source>
</evidence>
<gene>
    <name evidence="3" type="ORF">ACFQ1G_00905</name>
</gene>
<keyword evidence="4" id="KW-1185">Reference proteome</keyword>
<dbReference type="EMBL" id="JBHTJP010000002">
    <property type="protein sequence ID" value="MFD0975338.1"/>
    <property type="molecule type" value="Genomic_DNA"/>
</dbReference>
<keyword evidence="1" id="KW-0472">Membrane</keyword>
<keyword evidence="1" id="KW-0812">Transmembrane</keyword>
<comment type="caution">
    <text evidence="3">The sequence shown here is derived from an EMBL/GenBank/DDBJ whole genome shotgun (WGS) entry which is preliminary data.</text>
</comment>
<keyword evidence="1" id="KW-1133">Transmembrane helix</keyword>
<protein>
    <submittedName>
        <fullName evidence="3">DUF2892 domain-containing protein</fullName>
    </submittedName>
</protein>
<accession>A0ABW3IBC8</accession>
<sequence>MKENVGKKDQLIRSFIGPGLMVLGYFFLKGHKGNLGGLASIVAGSLITESAITKVCPVNEFFGIDTRQKKKSPFSKIKHTFI</sequence>
<evidence type="ECO:0000313" key="3">
    <source>
        <dbReference type="EMBL" id="MFD0975338.1"/>
    </source>
</evidence>
<dbReference type="Pfam" id="PF11127">
    <property type="entry name" value="YgaP-like_TM"/>
    <property type="match status" value="1"/>
</dbReference>
<evidence type="ECO:0000259" key="2">
    <source>
        <dbReference type="Pfam" id="PF11127"/>
    </source>
</evidence>
<dbReference type="Proteomes" id="UP001597100">
    <property type="component" value="Unassembled WGS sequence"/>
</dbReference>
<feature type="transmembrane region" description="Helical" evidence="1">
    <location>
        <begin position="12"/>
        <end position="28"/>
    </location>
</feature>
<dbReference type="InterPro" id="IPR021309">
    <property type="entry name" value="YgaP-like_TM"/>
</dbReference>
<dbReference type="RefSeq" id="WP_380736351.1">
    <property type="nucleotide sequence ID" value="NZ_JBHTJP010000002.1"/>
</dbReference>
<feature type="domain" description="Inner membrane protein YgaP-like transmembrane" evidence="2">
    <location>
        <begin position="1"/>
        <end position="69"/>
    </location>
</feature>
<organism evidence="3 4">
    <name type="scientific">Salinimicrobium gaetbulicola</name>
    <dbReference type="NCBI Taxonomy" id="999702"/>
    <lineage>
        <taxon>Bacteria</taxon>
        <taxon>Pseudomonadati</taxon>
        <taxon>Bacteroidota</taxon>
        <taxon>Flavobacteriia</taxon>
        <taxon>Flavobacteriales</taxon>
        <taxon>Flavobacteriaceae</taxon>
        <taxon>Salinimicrobium</taxon>
    </lineage>
</organism>